<dbReference type="Proteomes" id="UP000594903">
    <property type="component" value="Chromosome"/>
</dbReference>
<sequence length="350" mass="37838">MRKHFSRLIAVLTIVVSTFVTLGLTIDDAEARRMGGGSSFGRQSSNVMKKRAPAQAPRANQQNATPNANQATANRGATAGATAQRSGMSRFLGPIAGIAAGLGIMALLSQLGLSGALLEFLSSAVLIAIIVFGIVFIVRRLRGGQAKPATQGAFGGQRHQAQDFYTNRQRHDHDQQNQAQAEPVQRSAGGVFDRHPSAQQSFSTETEVAQSAAAQPIDPSWYVPEGFDTTTFLTVAKQQFIHIQALWDKGDVEQLKDYLTDDLVSELTPQILEKTGQDGHSTEVVLLNAELLGMEQVAGGHLASVRFSGMLREEAGQEAFRFEEVWNLYKTADSGWLLAGIQQIPEGYQS</sequence>
<evidence type="ECO:0000313" key="7">
    <source>
        <dbReference type="Proteomes" id="UP000594903"/>
    </source>
</evidence>
<dbReference type="EMBL" id="CP065725">
    <property type="protein sequence ID" value="QPT40859.1"/>
    <property type="molecule type" value="Genomic_DNA"/>
</dbReference>
<dbReference type="Proteomes" id="UP000254603">
    <property type="component" value="Unassembled WGS sequence"/>
</dbReference>
<feature type="compositionally biased region" description="Low complexity" evidence="1">
    <location>
        <begin position="53"/>
        <end position="80"/>
    </location>
</feature>
<dbReference type="Gene3D" id="3.10.450.240">
    <property type="match status" value="1"/>
</dbReference>
<dbReference type="PANTHER" id="PTHR41542">
    <property type="entry name" value="BLL5807 PROTEIN"/>
    <property type="match status" value="1"/>
</dbReference>
<keyword evidence="2" id="KW-1133">Transmembrane helix</keyword>
<feature type="transmembrane region" description="Helical" evidence="2">
    <location>
        <begin position="6"/>
        <end position="26"/>
    </location>
</feature>
<dbReference type="STRING" id="1122619.GCA_000373745_00486"/>
<dbReference type="RefSeq" id="WP_018573662.1">
    <property type="nucleotide sequence ID" value="NZ_CP065725.1"/>
</dbReference>
<evidence type="ECO:0000259" key="3">
    <source>
        <dbReference type="SMART" id="SM00978"/>
    </source>
</evidence>
<evidence type="ECO:0000313" key="5">
    <source>
        <dbReference type="EMBL" id="SUA52974.1"/>
    </source>
</evidence>
<dbReference type="PANTHER" id="PTHR41542:SF1">
    <property type="entry name" value="BLL5807 PROTEIN"/>
    <property type="match status" value="1"/>
</dbReference>
<dbReference type="OrthoDB" id="5297955at2"/>
<dbReference type="InterPro" id="IPR032710">
    <property type="entry name" value="NTF2-like_dom_sf"/>
</dbReference>
<keyword evidence="7" id="KW-1185">Reference proteome</keyword>
<feature type="domain" description="Tim44-like" evidence="3">
    <location>
        <begin position="213"/>
        <end position="343"/>
    </location>
</feature>
<evidence type="ECO:0000313" key="6">
    <source>
        <dbReference type="Proteomes" id="UP000254603"/>
    </source>
</evidence>
<feature type="compositionally biased region" description="Polar residues" evidence="1">
    <location>
        <begin position="197"/>
        <end position="209"/>
    </location>
</feature>
<protein>
    <submittedName>
        <fullName evidence="4">TIM44-like domain-containing protein</fullName>
    </submittedName>
    <submittedName>
        <fullName evidence="5">Uncharacterized protein conserved in bacteria</fullName>
    </submittedName>
</protein>
<organism evidence="5 6">
    <name type="scientific">Oligella ureolytica</name>
    <dbReference type="NCBI Taxonomy" id="90244"/>
    <lineage>
        <taxon>Bacteria</taxon>
        <taxon>Pseudomonadati</taxon>
        <taxon>Pseudomonadota</taxon>
        <taxon>Betaproteobacteria</taxon>
        <taxon>Burkholderiales</taxon>
        <taxon>Alcaligenaceae</taxon>
        <taxon>Oligella</taxon>
    </lineage>
</organism>
<keyword evidence="2" id="KW-0472">Membrane</keyword>
<gene>
    <name evidence="4" type="ORF">I6G29_04660</name>
    <name evidence="5" type="ORF">NCTC11997_00984</name>
</gene>
<dbReference type="Pfam" id="PF04280">
    <property type="entry name" value="Tim44"/>
    <property type="match status" value="1"/>
</dbReference>
<name>A0A378XEX1_9BURK</name>
<evidence type="ECO:0000256" key="2">
    <source>
        <dbReference type="SAM" id="Phobius"/>
    </source>
</evidence>
<accession>A0A378XEX1</accession>
<dbReference type="AlphaFoldDB" id="A0A378XEX1"/>
<dbReference type="SMART" id="SM00978">
    <property type="entry name" value="Tim44"/>
    <property type="match status" value="1"/>
</dbReference>
<dbReference type="SUPFAM" id="SSF54427">
    <property type="entry name" value="NTF2-like"/>
    <property type="match status" value="1"/>
</dbReference>
<feature type="transmembrane region" description="Helical" evidence="2">
    <location>
        <begin position="117"/>
        <end position="138"/>
    </location>
</feature>
<feature type="region of interest" description="Disordered" evidence="1">
    <location>
        <begin position="35"/>
        <end position="80"/>
    </location>
</feature>
<feature type="transmembrane region" description="Helical" evidence="2">
    <location>
        <begin position="91"/>
        <end position="111"/>
    </location>
</feature>
<dbReference type="EMBL" id="UGSB01000001">
    <property type="protein sequence ID" value="SUA52974.1"/>
    <property type="molecule type" value="Genomic_DNA"/>
</dbReference>
<reference evidence="5 6" key="1">
    <citation type="submission" date="2018-06" db="EMBL/GenBank/DDBJ databases">
        <authorList>
            <consortium name="Pathogen Informatics"/>
            <person name="Doyle S."/>
        </authorList>
    </citation>
    <scope>NUCLEOTIDE SEQUENCE [LARGE SCALE GENOMIC DNA]</scope>
    <source>
        <strain evidence="5 6">NCTC11997</strain>
    </source>
</reference>
<reference evidence="4 7" key="2">
    <citation type="submission" date="2020-12" db="EMBL/GenBank/DDBJ databases">
        <title>FDA dAtabase for Regulatory Grade micrObial Sequences (FDA-ARGOS): Supporting development and validation of Infectious Disease Dx tests.</title>
        <authorList>
            <person name="Sproer C."/>
            <person name="Gronow S."/>
            <person name="Severitt S."/>
            <person name="Schroder I."/>
            <person name="Tallon L."/>
            <person name="Sadzewicz L."/>
            <person name="Zhao X."/>
            <person name="Boylan J."/>
            <person name="Ott S."/>
            <person name="Bowen H."/>
            <person name="Vavikolanu K."/>
            <person name="Mehta A."/>
            <person name="Aluvathingal J."/>
            <person name="Nadendla S."/>
            <person name="Lowell S."/>
            <person name="Myers T."/>
            <person name="Yan Y."/>
            <person name="Sichtig H."/>
        </authorList>
    </citation>
    <scope>NUCLEOTIDE SEQUENCE [LARGE SCALE GENOMIC DNA]</scope>
    <source>
        <strain evidence="4 7">FDAARGOS_872</strain>
    </source>
</reference>
<proteinExistence type="predicted"/>
<evidence type="ECO:0000313" key="4">
    <source>
        <dbReference type="EMBL" id="QPT40859.1"/>
    </source>
</evidence>
<evidence type="ECO:0000256" key="1">
    <source>
        <dbReference type="SAM" id="MobiDB-lite"/>
    </source>
</evidence>
<dbReference type="InterPro" id="IPR007379">
    <property type="entry name" value="Tim44-like_dom"/>
</dbReference>
<keyword evidence="2" id="KW-0812">Transmembrane</keyword>
<feature type="region of interest" description="Disordered" evidence="1">
    <location>
        <begin position="168"/>
        <end position="209"/>
    </location>
</feature>